<dbReference type="Proteomes" id="UP001172155">
    <property type="component" value="Unassembled WGS sequence"/>
</dbReference>
<feature type="compositionally biased region" description="Basic residues" evidence="1">
    <location>
        <begin position="19"/>
        <end position="31"/>
    </location>
</feature>
<evidence type="ECO:0000256" key="1">
    <source>
        <dbReference type="SAM" id="MobiDB-lite"/>
    </source>
</evidence>
<comment type="caution">
    <text evidence="2">The sequence shown here is derived from an EMBL/GenBank/DDBJ whole genome shotgun (WGS) entry which is preliminary data.</text>
</comment>
<proteinExistence type="predicted"/>
<organism evidence="2 3">
    <name type="scientific">Schizothecium vesticola</name>
    <dbReference type="NCBI Taxonomy" id="314040"/>
    <lineage>
        <taxon>Eukaryota</taxon>
        <taxon>Fungi</taxon>
        <taxon>Dikarya</taxon>
        <taxon>Ascomycota</taxon>
        <taxon>Pezizomycotina</taxon>
        <taxon>Sordariomycetes</taxon>
        <taxon>Sordariomycetidae</taxon>
        <taxon>Sordariales</taxon>
        <taxon>Schizotheciaceae</taxon>
        <taxon>Schizothecium</taxon>
    </lineage>
</organism>
<evidence type="ECO:0000313" key="3">
    <source>
        <dbReference type="Proteomes" id="UP001172155"/>
    </source>
</evidence>
<accession>A0AA40EQP8</accession>
<name>A0AA40EQP8_9PEZI</name>
<evidence type="ECO:0000313" key="2">
    <source>
        <dbReference type="EMBL" id="KAK0743749.1"/>
    </source>
</evidence>
<keyword evidence="3" id="KW-1185">Reference proteome</keyword>
<gene>
    <name evidence="2" type="ORF">B0T18DRAFT_415823</name>
</gene>
<protein>
    <submittedName>
        <fullName evidence="2">Uncharacterized protein</fullName>
    </submittedName>
</protein>
<dbReference type="AlphaFoldDB" id="A0AA40EQP8"/>
<sequence>MEHSAGHLQFDKSGTLPHTGRHTSTLKRPRPQPRPSLAALWDADFAVEPLRAPVAI</sequence>
<feature type="region of interest" description="Disordered" evidence="1">
    <location>
        <begin position="1"/>
        <end position="37"/>
    </location>
</feature>
<reference evidence="2" key="1">
    <citation type="submission" date="2023-06" db="EMBL/GenBank/DDBJ databases">
        <title>Genome-scale phylogeny and comparative genomics of the fungal order Sordariales.</title>
        <authorList>
            <consortium name="Lawrence Berkeley National Laboratory"/>
            <person name="Hensen N."/>
            <person name="Bonometti L."/>
            <person name="Westerberg I."/>
            <person name="Brannstrom I.O."/>
            <person name="Guillou S."/>
            <person name="Cros-Aarteil S."/>
            <person name="Calhoun S."/>
            <person name="Haridas S."/>
            <person name="Kuo A."/>
            <person name="Mondo S."/>
            <person name="Pangilinan J."/>
            <person name="Riley R."/>
            <person name="LaButti K."/>
            <person name="Andreopoulos B."/>
            <person name="Lipzen A."/>
            <person name="Chen C."/>
            <person name="Yanf M."/>
            <person name="Daum C."/>
            <person name="Ng V."/>
            <person name="Clum A."/>
            <person name="Steindorff A."/>
            <person name="Ohm R."/>
            <person name="Martin F."/>
            <person name="Silar P."/>
            <person name="Natvig D."/>
            <person name="Lalanne C."/>
            <person name="Gautier V."/>
            <person name="Ament-velasquez S.L."/>
            <person name="Kruys A."/>
            <person name="Hutchinson M.I."/>
            <person name="Powell A.J."/>
            <person name="Barry K."/>
            <person name="Miller A.N."/>
            <person name="Grigoriev I.V."/>
            <person name="Debuchy R."/>
            <person name="Gladieux P."/>
            <person name="Thoren M.H."/>
            <person name="Johannesson H."/>
        </authorList>
    </citation>
    <scope>NUCLEOTIDE SEQUENCE</scope>
    <source>
        <strain evidence="2">SMH3187-1</strain>
    </source>
</reference>
<dbReference type="EMBL" id="JAUKUD010000005">
    <property type="protein sequence ID" value="KAK0743749.1"/>
    <property type="molecule type" value="Genomic_DNA"/>
</dbReference>